<dbReference type="EMBL" id="BTGU01005910">
    <property type="protein sequence ID" value="GMN32084.1"/>
    <property type="molecule type" value="Genomic_DNA"/>
</dbReference>
<sequence length="241" mass="26889">MVTSPSREVLGWSSARPDVNEKPNHLCSSMLDWDSSPCYPHITPPKHHGNPLRWRNLVVWEVLVQPPTTYVEPQVLELFVGVRAPRDERPLEALEIVEPRGRWSRLYPVQILESPERQLGSKMLCPQDVGMERQMEPGSEVLRQQRNVAGRWTRREIPFAGNHQVHLARDAKLFSECREVPRGNGGRKIVHSVHGETTGQVHHLHVSPTVHLLIVDAHGPALGPLAGLDGLPGRGGALGAQ</sequence>
<name>A0AA88DAS9_FICCA</name>
<dbReference type="Proteomes" id="UP001187192">
    <property type="component" value="Unassembled WGS sequence"/>
</dbReference>
<organism evidence="4 5">
    <name type="scientific">Ficus carica</name>
    <name type="common">Common fig</name>
    <dbReference type="NCBI Taxonomy" id="3494"/>
    <lineage>
        <taxon>Eukaryota</taxon>
        <taxon>Viridiplantae</taxon>
        <taxon>Streptophyta</taxon>
        <taxon>Embryophyta</taxon>
        <taxon>Tracheophyta</taxon>
        <taxon>Spermatophyta</taxon>
        <taxon>Magnoliopsida</taxon>
        <taxon>eudicotyledons</taxon>
        <taxon>Gunneridae</taxon>
        <taxon>Pentapetalae</taxon>
        <taxon>rosids</taxon>
        <taxon>fabids</taxon>
        <taxon>Rosales</taxon>
        <taxon>Moraceae</taxon>
        <taxon>Ficeae</taxon>
        <taxon>Ficus</taxon>
    </lineage>
</organism>
<reference evidence="4" key="1">
    <citation type="submission" date="2023-07" db="EMBL/GenBank/DDBJ databases">
        <title>draft genome sequence of fig (Ficus carica).</title>
        <authorList>
            <person name="Takahashi T."/>
            <person name="Nishimura K."/>
        </authorList>
    </citation>
    <scope>NUCLEOTIDE SEQUENCE</scope>
</reference>
<proteinExistence type="predicted"/>
<dbReference type="EMBL" id="BTGU01005912">
    <property type="protein sequence ID" value="GMN32143.1"/>
    <property type="molecule type" value="Genomic_DNA"/>
</dbReference>
<evidence type="ECO:0000313" key="5">
    <source>
        <dbReference type="Proteomes" id="UP001187192"/>
    </source>
</evidence>
<protein>
    <submittedName>
        <fullName evidence="4">Uncharacterized protein</fullName>
    </submittedName>
</protein>
<keyword evidence="5" id="KW-1185">Reference proteome</keyword>
<comment type="caution">
    <text evidence="4">The sequence shown here is derived from an EMBL/GenBank/DDBJ whole genome shotgun (WGS) entry which is preliminary data.</text>
</comment>
<evidence type="ECO:0000313" key="1">
    <source>
        <dbReference type="EMBL" id="GMN32084.1"/>
    </source>
</evidence>
<dbReference type="EMBL" id="BTGU01005911">
    <property type="protein sequence ID" value="GMN32118.1"/>
    <property type="molecule type" value="Genomic_DNA"/>
</dbReference>
<accession>A0AA88DAS9</accession>
<evidence type="ECO:0000313" key="4">
    <source>
        <dbReference type="EMBL" id="GMN32169.1"/>
    </source>
</evidence>
<evidence type="ECO:0000313" key="2">
    <source>
        <dbReference type="EMBL" id="GMN32118.1"/>
    </source>
</evidence>
<dbReference type="EMBL" id="BTGU01005913">
    <property type="protein sequence ID" value="GMN32169.1"/>
    <property type="molecule type" value="Genomic_DNA"/>
</dbReference>
<evidence type="ECO:0000313" key="3">
    <source>
        <dbReference type="EMBL" id="GMN32143.1"/>
    </source>
</evidence>
<dbReference type="AlphaFoldDB" id="A0AA88DAS9"/>
<gene>
    <name evidence="1" type="ORF">TIFTF001_048145</name>
    <name evidence="2" type="ORF">TIFTF001_048154</name>
    <name evidence="3" type="ORF">TIFTF001_048155</name>
    <name evidence="4" type="ORF">TIFTF001_048164</name>
</gene>